<organism evidence="15 16">
    <name type="scientific">Frankliniella fusca</name>
    <dbReference type="NCBI Taxonomy" id="407009"/>
    <lineage>
        <taxon>Eukaryota</taxon>
        <taxon>Metazoa</taxon>
        <taxon>Ecdysozoa</taxon>
        <taxon>Arthropoda</taxon>
        <taxon>Hexapoda</taxon>
        <taxon>Insecta</taxon>
        <taxon>Pterygota</taxon>
        <taxon>Neoptera</taxon>
        <taxon>Paraneoptera</taxon>
        <taxon>Thysanoptera</taxon>
        <taxon>Terebrantia</taxon>
        <taxon>Thripoidea</taxon>
        <taxon>Thripidae</taxon>
        <taxon>Frankliniella</taxon>
    </lineage>
</organism>
<dbReference type="PANTHER" id="PTHR12302">
    <property type="entry name" value="EBNA2 BINDING PROTEIN P100"/>
    <property type="match status" value="1"/>
</dbReference>
<dbReference type="GO" id="GO:0006402">
    <property type="term" value="P:mRNA catabolic process"/>
    <property type="evidence" value="ECO:0007669"/>
    <property type="project" value="TreeGrafter"/>
</dbReference>
<keyword evidence="6" id="KW-0378">Hydrolase</keyword>
<dbReference type="InterPro" id="IPR047386">
    <property type="entry name" value="Tudor_TDRD11"/>
</dbReference>
<dbReference type="GO" id="GO:0005525">
    <property type="term" value="F:GTP binding"/>
    <property type="evidence" value="ECO:0007669"/>
    <property type="project" value="UniProtKB-KW"/>
</dbReference>
<evidence type="ECO:0000256" key="7">
    <source>
        <dbReference type="ARBA" id="ARBA00022927"/>
    </source>
</evidence>
<dbReference type="SMART" id="SM00174">
    <property type="entry name" value="RHO"/>
    <property type="match status" value="1"/>
</dbReference>
<keyword evidence="7" id="KW-0653">Protein transport</keyword>
<dbReference type="PROSITE" id="PS50830">
    <property type="entry name" value="TNASE_3"/>
    <property type="match status" value="4"/>
</dbReference>
<evidence type="ECO:0000256" key="11">
    <source>
        <dbReference type="ARBA" id="ARBA00047660"/>
    </source>
</evidence>
<dbReference type="GO" id="GO:0005829">
    <property type="term" value="C:cytosol"/>
    <property type="evidence" value="ECO:0007669"/>
    <property type="project" value="TreeGrafter"/>
</dbReference>
<dbReference type="CDD" id="cd20433">
    <property type="entry name" value="Tudor_TDRD11"/>
    <property type="match status" value="1"/>
</dbReference>
<dbReference type="FunFam" id="3.40.50.300:FF:000430">
    <property type="entry name" value="Probable Ras-related protein Rab-18"/>
    <property type="match status" value="1"/>
</dbReference>
<proteinExistence type="inferred from homology"/>
<dbReference type="PRINTS" id="PR00449">
    <property type="entry name" value="RASTRNSFRMNG"/>
</dbReference>
<dbReference type="PROSITE" id="PS51421">
    <property type="entry name" value="RAS"/>
    <property type="match status" value="1"/>
</dbReference>
<dbReference type="InterPro" id="IPR002999">
    <property type="entry name" value="Tudor"/>
</dbReference>
<evidence type="ECO:0000313" key="16">
    <source>
        <dbReference type="Proteomes" id="UP001219518"/>
    </source>
</evidence>
<evidence type="ECO:0000256" key="2">
    <source>
        <dbReference type="ARBA" id="ARBA00011984"/>
    </source>
</evidence>
<dbReference type="InterPro" id="IPR016071">
    <property type="entry name" value="Staphylococal_nuclease_OB-fold"/>
</dbReference>
<feature type="compositionally biased region" description="Basic residues" evidence="12">
    <location>
        <begin position="227"/>
        <end position="238"/>
    </location>
</feature>
<dbReference type="PANTHER" id="PTHR12302:SF2">
    <property type="entry name" value="STAPHYLOCOCCAL NUCLEASE DOMAIN-CONTAINING PROTEIN 1"/>
    <property type="match status" value="1"/>
</dbReference>
<dbReference type="FunFam" id="2.40.50.90:FF:000018">
    <property type="entry name" value="Ribonuclease"/>
    <property type="match status" value="1"/>
</dbReference>
<dbReference type="InterPro" id="IPR035437">
    <property type="entry name" value="SNase_OB-fold_sf"/>
</dbReference>
<feature type="compositionally biased region" description="Gly residues" evidence="12">
    <location>
        <begin position="207"/>
        <end position="217"/>
    </location>
</feature>
<dbReference type="EC" id="3.6.5.2" evidence="2"/>
<evidence type="ECO:0000259" key="13">
    <source>
        <dbReference type="PROSITE" id="PS50304"/>
    </source>
</evidence>
<dbReference type="InterPro" id="IPR027417">
    <property type="entry name" value="P-loop_NTPase"/>
</dbReference>
<evidence type="ECO:0000256" key="1">
    <source>
        <dbReference type="ARBA" id="ARBA00006270"/>
    </source>
</evidence>
<dbReference type="FunFam" id="2.30.30.140:FF:000018">
    <property type="entry name" value="Serine/threonine-protein kinase 31"/>
    <property type="match status" value="1"/>
</dbReference>
<evidence type="ECO:0000313" key="15">
    <source>
        <dbReference type="EMBL" id="KAK3913185.1"/>
    </source>
</evidence>
<feature type="domain" description="TNase-like" evidence="14">
    <location>
        <begin position="604"/>
        <end position="763"/>
    </location>
</feature>
<dbReference type="GO" id="GO:0004518">
    <property type="term" value="F:nuclease activity"/>
    <property type="evidence" value="ECO:0007669"/>
    <property type="project" value="TreeGrafter"/>
</dbReference>
<dbReference type="PROSITE" id="PS50304">
    <property type="entry name" value="TUDOR"/>
    <property type="match status" value="1"/>
</dbReference>
<dbReference type="SMART" id="SM00177">
    <property type="entry name" value="ARF"/>
    <property type="match status" value="1"/>
</dbReference>
<dbReference type="SUPFAM" id="SSF52540">
    <property type="entry name" value="P-loop containing nucleoside triphosphate hydrolases"/>
    <property type="match status" value="1"/>
</dbReference>
<dbReference type="GO" id="GO:0003925">
    <property type="term" value="F:G protein activity"/>
    <property type="evidence" value="ECO:0007669"/>
    <property type="project" value="UniProtKB-EC"/>
</dbReference>
<keyword evidence="10" id="KW-0636">Prenylation</keyword>
<dbReference type="GO" id="GO:0003723">
    <property type="term" value="F:RNA binding"/>
    <property type="evidence" value="ECO:0007669"/>
    <property type="project" value="TreeGrafter"/>
</dbReference>
<dbReference type="Pfam" id="PF00071">
    <property type="entry name" value="Ras"/>
    <property type="match status" value="1"/>
</dbReference>
<dbReference type="GO" id="GO:0005634">
    <property type="term" value="C:nucleus"/>
    <property type="evidence" value="ECO:0007669"/>
    <property type="project" value="TreeGrafter"/>
</dbReference>
<dbReference type="SMART" id="SM00175">
    <property type="entry name" value="RAB"/>
    <property type="match status" value="1"/>
</dbReference>
<keyword evidence="5" id="KW-0547">Nucleotide-binding</keyword>
<keyword evidence="4" id="KW-0813">Transport</keyword>
<dbReference type="SUPFAM" id="SSF50199">
    <property type="entry name" value="Staphylococcal nuclease"/>
    <property type="match status" value="5"/>
</dbReference>
<reference evidence="15" key="1">
    <citation type="submission" date="2021-07" db="EMBL/GenBank/DDBJ databases">
        <authorList>
            <person name="Catto M.A."/>
            <person name="Jacobson A."/>
            <person name="Kennedy G."/>
            <person name="Labadie P."/>
            <person name="Hunt B.G."/>
            <person name="Srinivasan R."/>
        </authorList>
    </citation>
    <scope>NUCLEOTIDE SEQUENCE</scope>
    <source>
        <strain evidence="15">PL_HMW_Pooled</strain>
        <tissue evidence="15">Head</tissue>
    </source>
</reference>
<evidence type="ECO:0000256" key="6">
    <source>
        <dbReference type="ARBA" id="ARBA00022801"/>
    </source>
</evidence>
<evidence type="ECO:0000256" key="4">
    <source>
        <dbReference type="ARBA" id="ARBA00022448"/>
    </source>
</evidence>
<keyword evidence="9" id="KW-0449">Lipoprotein</keyword>
<feature type="domain" description="Tudor" evidence="13">
    <location>
        <begin position="999"/>
        <end position="1057"/>
    </location>
</feature>
<comment type="caution">
    <text evidence="15">The sequence shown here is derived from an EMBL/GenBank/DDBJ whole genome shotgun (WGS) entry which is preliminary data.</text>
</comment>
<dbReference type="SUPFAM" id="SSF63748">
    <property type="entry name" value="Tudor/PWWP/MBT"/>
    <property type="match status" value="1"/>
</dbReference>
<comment type="similarity">
    <text evidence="1">Belongs to the small GTPase superfamily. Rab family.</text>
</comment>
<dbReference type="GO" id="GO:0015031">
    <property type="term" value="P:protein transport"/>
    <property type="evidence" value="ECO:0007669"/>
    <property type="project" value="UniProtKB-KW"/>
</dbReference>
<dbReference type="InterPro" id="IPR001806">
    <property type="entry name" value="Small_GTPase"/>
</dbReference>
<dbReference type="AlphaFoldDB" id="A0AAE1H3Z1"/>
<feature type="domain" description="TNase-like" evidence="14">
    <location>
        <begin position="275"/>
        <end position="420"/>
    </location>
</feature>
<dbReference type="SMART" id="SM00333">
    <property type="entry name" value="TUDOR"/>
    <property type="match status" value="1"/>
</dbReference>
<dbReference type="Gene3D" id="2.30.30.140">
    <property type="match status" value="1"/>
</dbReference>
<dbReference type="PROSITE" id="PS51419">
    <property type="entry name" value="RAB"/>
    <property type="match status" value="1"/>
</dbReference>
<dbReference type="Gene3D" id="3.40.50.300">
    <property type="entry name" value="P-loop containing nucleotide triphosphate hydrolases"/>
    <property type="match status" value="1"/>
</dbReference>
<dbReference type="SMART" id="SM00173">
    <property type="entry name" value="RAS"/>
    <property type="match status" value="1"/>
</dbReference>
<evidence type="ECO:0000256" key="12">
    <source>
        <dbReference type="SAM" id="MobiDB-lite"/>
    </source>
</evidence>
<evidence type="ECO:0000256" key="9">
    <source>
        <dbReference type="ARBA" id="ARBA00023288"/>
    </source>
</evidence>
<dbReference type="SMART" id="SM00176">
    <property type="entry name" value="RAN"/>
    <property type="match status" value="1"/>
</dbReference>
<keyword evidence="16" id="KW-1185">Reference proteome</keyword>
<sequence>MDPDILSTFKILIIGESSVGKTSLLLRFINDSFDSNVAATIGVDFKTKKVTVDGNTVKLAIWDTAGVERFRTLTPSYYRNAQGAIVVYDVCRRDTFNKMQTWLDELDTYTTKRNIVKMIVGNKIDQDSRQVTREEGIKFAKRHAALYIESSAKTRDGVECAFEELVQKIIQTPGLWEATAAQSGTISITNDKNAGYLPKSCTGGQGPLLGPGSGFPGGECERGASRSGKKSGRVVAQHRGHESRDQRALLALLPLFSTPLHGHSISMSTPAPQPVPKRGIVKQVLSGDSVVIRGPPRKGAPPLEKTIIFSNILAPKLARRATANAVDTKDEPWAWEAREFLRKKVIGESVLFVSEISNNNQREYGVLYLGKDIQTGENITESLVSEGLATVKKDGRAPEVARLVELEEAAKAAGKGKWGGNPSEHIRDIKWTIDQPMAFVDKMGHKPIKAVIEHVRDGSTVHAFLLPDFYRITLMISGIRAPNIPRPDENKQPDATSSLAEEAKYFVECLLLNRDVEIVLESTNNNNLVGSILHEKGNIAVALLQQGFARCVDWSIAHMKSGADKLRAAEREAKEKRLRIWKDWTPTNTDACLQSDGKRQSRGKEYSGTVVEIINGDALMVKIPGQSAPKKIFLASIRPPREQRPADEKPEEKAPLPPGQRKPRPLYEVPYMFEAREFLRKKLIGKKINIVEDYVQPAYQNFGEKVCCTVTIGGVNVAEALVSKGLATVLRYRQDDDQRSSHYDDLLAAETKAAKSGHGLHSKKEPPVHRVVDVSGDLAKAKQFLPFLQRAGRIDAIAEFVTSRSRLRLYVPKDSRLITLLLAGISYNKTKQGQSPYNDGEPFTDEEATNFTREKCMQREVQISVESMDRVGNYIGWLWVENTNLSVALVEEGYAKVHSSAEYTDHNRALKSAEESAKARRIGVWKNYKEEDEQEVKEKKEDERNVDRQVNQVRVVVTETTPELHFYAQAVDQGPKLEALMAKIRQEFTANPPLPGAYQPKKGDVCAAKFVDDEWYRAKVEKVEKGGNVSVLYMDYGNRETLSATRCAQLPSAFTPDKPYATEYQLFGVTLPPDADYAEEARSTFRSDVLDRTLMLNIEVNGSVPLATLEDPTSKVDIGKALIEDGLLLAEKRRERRLAKLLTEYKNAQSEAAKNHLKIWEYGDITEDDAKEFGM</sequence>
<dbReference type="FunFam" id="2.40.50.90:FF:000001">
    <property type="entry name" value="Staphylococcal nuclease domain-containing protein"/>
    <property type="match status" value="1"/>
</dbReference>
<comment type="catalytic activity">
    <reaction evidence="11">
        <text>GTP + H2O = GDP + phosphate + H(+)</text>
        <dbReference type="Rhea" id="RHEA:19669"/>
        <dbReference type="ChEBI" id="CHEBI:15377"/>
        <dbReference type="ChEBI" id="CHEBI:15378"/>
        <dbReference type="ChEBI" id="CHEBI:37565"/>
        <dbReference type="ChEBI" id="CHEBI:43474"/>
        <dbReference type="ChEBI" id="CHEBI:58189"/>
        <dbReference type="EC" id="3.6.5.2"/>
    </reaction>
    <physiologicalReaction direction="left-to-right" evidence="11">
        <dbReference type="Rhea" id="RHEA:19670"/>
    </physiologicalReaction>
</comment>
<evidence type="ECO:0000256" key="3">
    <source>
        <dbReference type="ARBA" id="ARBA00017230"/>
    </source>
</evidence>
<feature type="region of interest" description="Disordered" evidence="12">
    <location>
        <begin position="207"/>
        <end position="242"/>
    </location>
</feature>
<feature type="domain" description="TNase-like" evidence="14">
    <location>
        <begin position="446"/>
        <end position="583"/>
    </location>
</feature>
<name>A0AAE1H3Z1_9NEOP</name>
<keyword evidence="8" id="KW-0342">GTP-binding</keyword>
<evidence type="ECO:0000256" key="8">
    <source>
        <dbReference type="ARBA" id="ARBA00023134"/>
    </source>
</evidence>
<dbReference type="Pfam" id="PF00567">
    <property type="entry name" value="TUDOR"/>
    <property type="match status" value="1"/>
</dbReference>
<dbReference type="Proteomes" id="UP001219518">
    <property type="component" value="Unassembled WGS sequence"/>
</dbReference>
<dbReference type="Pfam" id="PF00565">
    <property type="entry name" value="SNase"/>
    <property type="match status" value="4"/>
</dbReference>
<feature type="domain" description="TNase-like" evidence="14">
    <location>
        <begin position="792"/>
        <end position="927"/>
    </location>
</feature>
<feature type="region of interest" description="Disordered" evidence="12">
    <location>
        <begin position="635"/>
        <end position="665"/>
    </location>
</feature>
<evidence type="ECO:0000256" key="5">
    <source>
        <dbReference type="ARBA" id="ARBA00022741"/>
    </source>
</evidence>
<feature type="compositionally biased region" description="Basic and acidic residues" evidence="12">
    <location>
        <begin position="639"/>
        <end position="654"/>
    </location>
</feature>
<dbReference type="InterPro" id="IPR005225">
    <property type="entry name" value="Small_GTP-bd"/>
</dbReference>
<dbReference type="SMART" id="SM00318">
    <property type="entry name" value="SNc"/>
    <property type="match status" value="4"/>
</dbReference>
<gene>
    <name evidence="15" type="ORF">KUF71_022639</name>
</gene>
<accession>A0AAE1H3Z1</accession>
<evidence type="ECO:0000259" key="14">
    <source>
        <dbReference type="PROSITE" id="PS50830"/>
    </source>
</evidence>
<dbReference type="CDD" id="cd01863">
    <property type="entry name" value="Rab18"/>
    <property type="match status" value="1"/>
</dbReference>
<evidence type="ECO:0000256" key="10">
    <source>
        <dbReference type="ARBA" id="ARBA00023289"/>
    </source>
</evidence>
<protein>
    <recommendedName>
        <fullName evidence="3">Staphylococcal nuclease domain-containing protein 1</fullName>
        <ecNumber evidence="2">3.6.5.2</ecNumber>
    </recommendedName>
</protein>
<dbReference type="Gene3D" id="2.40.50.90">
    <property type="match status" value="5"/>
</dbReference>
<reference evidence="15" key="2">
    <citation type="journal article" date="2023" name="BMC Genomics">
        <title>Pest status, molecular evolution, and epigenetic factors derived from the genome assembly of Frankliniella fusca, a thysanopteran phytovirus vector.</title>
        <authorList>
            <person name="Catto M.A."/>
            <person name="Labadie P.E."/>
            <person name="Jacobson A.L."/>
            <person name="Kennedy G.G."/>
            <person name="Srinivasan R."/>
            <person name="Hunt B.G."/>
        </authorList>
    </citation>
    <scope>NUCLEOTIDE SEQUENCE</scope>
    <source>
        <strain evidence="15">PL_HMW_Pooled</strain>
    </source>
</reference>
<dbReference type="NCBIfam" id="TIGR00231">
    <property type="entry name" value="small_GTP"/>
    <property type="match status" value="1"/>
</dbReference>
<dbReference type="FunFam" id="2.40.50.90:FF:000002">
    <property type="entry name" value="Staphylococcal nuclease domain-containing protein"/>
    <property type="match status" value="1"/>
</dbReference>
<dbReference type="EMBL" id="JAHWGI010000311">
    <property type="protein sequence ID" value="KAK3913185.1"/>
    <property type="molecule type" value="Genomic_DNA"/>
</dbReference>